<name>A0A9P3L7G7_9APHY</name>
<sequence>MSGACPADPKAHVPRHTAIFPLGSSPPVRATASCTRAIICATESIPIRIDATRSCDSSSQPFSLSSGALGRTILIAIRFSLERKV</sequence>
<evidence type="ECO:0000313" key="2">
    <source>
        <dbReference type="Proteomes" id="UP000703269"/>
    </source>
</evidence>
<accession>A0A9P3L7G7</accession>
<dbReference type="Proteomes" id="UP000703269">
    <property type="component" value="Unassembled WGS sequence"/>
</dbReference>
<dbReference type="EMBL" id="BPQB01000001">
    <property type="protein sequence ID" value="GJE83983.1"/>
    <property type="molecule type" value="Genomic_DNA"/>
</dbReference>
<protein>
    <submittedName>
        <fullName evidence="1">Uncharacterized protein</fullName>
    </submittedName>
</protein>
<organism evidence="1 2">
    <name type="scientific">Phanerochaete sordida</name>
    <dbReference type="NCBI Taxonomy" id="48140"/>
    <lineage>
        <taxon>Eukaryota</taxon>
        <taxon>Fungi</taxon>
        <taxon>Dikarya</taxon>
        <taxon>Basidiomycota</taxon>
        <taxon>Agaricomycotina</taxon>
        <taxon>Agaricomycetes</taxon>
        <taxon>Polyporales</taxon>
        <taxon>Phanerochaetaceae</taxon>
        <taxon>Phanerochaete</taxon>
    </lineage>
</organism>
<reference evidence="1 2" key="1">
    <citation type="submission" date="2021-08" db="EMBL/GenBank/DDBJ databases">
        <title>Draft Genome Sequence of Phanerochaete sordida strain YK-624.</title>
        <authorList>
            <person name="Mori T."/>
            <person name="Dohra H."/>
            <person name="Suzuki T."/>
            <person name="Kawagishi H."/>
            <person name="Hirai H."/>
        </authorList>
    </citation>
    <scope>NUCLEOTIDE SEQUENCE [LARGE SCALE GENOMIC DNA]</scope>
    <source>
        <strain evidence="1 2">YK-624</strain>
    </source>
</reference>
<comment type="caution">
    <text evidence="1">The sequence shown here is derived from an EMBL/GenBank/DDBJ whole genome shotgun (WGS) entry which is preliminary data.</text>
</comment>
<proteinExistence type="predicted"/>
<evidence type="ECO:0000313" key="1">
    <source>
        <dbReference type="EMBL" id="GJE83983.1"/>
    </source>
</evidence>
<keyword evidence="2" id="KW-1185">Reference proteome</keyword>
<gene>
    <name evidence="1" type="ORF">PsYK624_000570</name>
</gene>
<dbReference type="AlphaFoldDB" id="A0A9P3L7G7"/>